<dbReference type="Proteomes" id="UP001306508">
    <property type="component" value="Unassembled WGS sequence"/>
</dbReference>
<dbReference type="GO" id="GO:0008157">
    <property type="term" value="F:protein phosphatase 1 binding"/>
    <property type="evidence" value="ECO:0007669"/>
    <property type="project" value="TreeGrafter"/>
</dbReference>
<dbReference type="Gene3D" id="2.60.40.2440">
    <property type="entry name" value="Carbohydrate binding type-21 domain"/>
    <property type="match status" value="1"/>
</dbReference>
<dbReference type="Pfam" id="PF03370">
    <property type="entry name" value="CBM_21"/>
    <property type="match status" value="1"/>
</dbReference>
<feature type="region of interest" description="Disordered" evidence="1">
    <location>
        <begin position="1"/>
        <end position="31"/>
    </location>
</feature>
<organism evidence="3 4">
    <name type="scientific">Arxiozyma heterogenica</name>
    <dbReference type="NCBI Taxonomy" id="278026"/>
    <lineage>
        <taxon>Eukaryota</taxon>
        <taxon>Fungi</taxon>
        <taxon>Dikarya</taxon>
        <taxon>Ascomycota</taxon>
        <taxon>Saccharomycotina</taxon>
        <taxon>Saccharomycetes</taxon>
        <taxon>Saccharomycetales</taxon>
        <taxon>Saccharomycetaceae</taxon>
        <taxon>Arxiozyma</taxon>
    </lineage>
</organism>
<dbReference type="GO" id="GO:0000164">
    <property type="term" value="C:protein phosphatase type 1 complex"/>
    <property type="evidence" value="ECO:0007669"/>
    <property type="project" value="TreeGrafter"/>
</dbReference>
<name>A0AAN7WIR9_9SACH</name>
<dbReference type="InterPro" id="IPR038175">
    <property type="entry name" value="CBM21_dom_sf"/>
</dbReference>
<protein>
    <recommendedName>
        <fullName evidence="2">CBM21 domain-containing protein</fullName>
    </recommendedName>
</protein>
<keyword evidence="4" id="KW-1185">Reference proteome</keyword>
<feature type="compositionally biased region" description="Low complexity" evidence="1">
    <location>
        <begin position="423"/>
        <end position="432"/>
    </location>
</feature>
<evidence type="ECO:0000259" key="2">
    <source>
        <dbReference type="PROSITE" id="PS51159"/>
    </source>
</evidence>
<evidence type="ECO:0000256" key="1">
    <source>
        <dbReference type="SAM" id="MobiDB-lite"/>
    </source>
</evidence>
<reference evidence="4" key="1">
    <citation type="submission" date="2023-07" db="EMBL/GenBank/DDBJ databases">
        <title>A draft genome of Kazachstania heterogenica Y-27499.</title>
        <authorList>
            <person name="Donic C."/>
            <person name="Kralova J.S."/>
            <person name="Fidel L."/>
            <person name="Ben-Dor S."/>
            <person name="Jung S."/>
        </authorList>
    </citation>
    <scope>NUCLEOTIDE SEQUENCE [LARGE SCALE GENOMIC DNA]</scope>
    <source>
        <strain evidence="4">Y27499</strain>
    </source>
</reference>
<dbReference type="PROSITE" id="PS51159">
    <property type="entry name" value="CBM21"/>
    <property type="match status" value="1"/>
</dbReference>
<dbReference type="PANTHER" id="PTHR12307:SF36">
    <property type="entry name" value="GLYCOGEN-BINDING SUBUNIT 76A"/>
    <property type="match status" value="1"/>
</dbReference>
<dbReference type="AlphaFoldDB" id="A0AAN7WIR9"/>
<feature type="compositionally biased region" description="Polar residues" evidence="1">
    <location>
        <begin position="433"/>
        <end position="443"/>
    </location>
</feature>
<feature type="region of interest" description="Disordered" evidence="1">
    <location>
        <begin position="421"/>
        <end position="455"/>
    </location>
</feature>
<dbReference type="InterPro" id="IPR005036">
    <property type="entry name" value="CBM21_dom"/>
</dbReference>
<proteinExistence type="predicted"/>
<dbReference type="GO" id="GO:0005979">
    <property type="term" value="P:regulation of glycogen biosynthetic process"/>
    <property type="evidence" value="ECO:0007669"/>
    <property type="project" value="TreeGrafter"/>
</dbReference>
<evidence type="ECO:0000313" key="4">
    <source>
        <dbReference type="Proteomes" id="UP001306508"/>
    </source>
</evidence>
<feature type="domain" description="CBM21" evidence="2">
    <location>
        <begin position="274"/>
        <end position="415"/>
    </location>
</feature>
<accession>A0AAN7WIR9</accession>
<evidence type="ECO:0000313" key="3">
    <source>
        <dbReference type="EMBL" id="KAK5781508.1"/>
    </source>
</evidence>
<dbReference type="PANTHER" id="PTHR12307">
    <property type="entry name" value="PROTEIN PHOSPHATASE 1 REGULATORY SUBUNIT"/>
    <property type="match status" value="1"/>
</dbReference>
<gene>
    <name evidence="3" type="ORF">RI543_001056</name>
</gene>
<comment type="caution">
    <text evidence="3">The sequence shown here is derived from an EMBL/GenBank/DDBJ whole genome shotgun (WGS) entry which is preliminary data.</text>
</comment>
<dbReference type="EMBL" id="JAWIZZ010000035">
    <property type="protein sequence ID" value="KAK5781508.1"/>
    <property type="molecule type" value="Genomic_DNA"/>
</dbReference>
<dbReference type="GO" id="GO:2001069">
    <property type="term" value="F:glycogen binding"/>
    <property type="evidence" value="ECO:0007669"/>
    <property type="project" value="TreeGrafter"/>
</dbReference>
<sequence>MHDCYNRNDNNTDLPKNISMPDGSLSVSPTSVSPTRIFPKDDFIFNHNSSFFNTNADKNGLQTSPSKDVLCCNNTISNTKTVSTIKIETYNCSNKNTFHRNNSISSLGFINRPKRINEFSQRSKDDDLIKLNTERNRYIPSRSKSLPFNSLKLKSNLKSSNGEKGRPVRSKSVHFDELLPIKYFHKYECPTCVSRQNSDCEVIEKINFDIVKPLRRYQSDSDSDGDGSNGNNNTDTAVTFIKEDGLFDINFSILSQTSNNRDLKLNVYANSGSDSNVMLQSIKLEKRRTYNNFFDFFIWGKISVKNIFYEKSIYIRYTFNHWKTFNEIKAQYVQDILLKSNFKDYDTFEFSLYNLKNLILNENSNSPVLTSSSNEDSNIIEGDLEFCIHYETVDSNTNKMLDFWDNNNGKNYKIHLVLHTQDNNNNNNNNKNSSMNVSTTLRSNKPKNKNDDNDDDGYFVFQTDKYYNIANELGGFNKKNNKFGEYKNSSIFNSNRTRTNSTFLDDLLNETSFLQLDDYSNIDSTTPTSKLYNFNNYKSNNLLLQKNNTNKIFGNSNDEDYADDVDKDDDRPLFFKDFRNPFAN</sequence>
<dbReference type="InterPro" id="IPR050782">
    <property type="entry name" value="PP1_regulatory_subunit_3"/>
</dbReference>